<evidence type="ECO:0000313" key="3">
    <source>
        <dbReference type="WBParaSite" id="Pan_g11647.t1"/>
    </source>
</evidence>
<feature type="domain" description="Poly(A) RNA polymerase mitochondrial-like central palm" evidence="1">
    <location>
        <begin position="70"/>
        <end position="197"/>
    </location>
</feature>
<reference evidence="3" key="2">
    <citation type="submission" date="2020-10" db="UniProtKB">
        <authorList>
            <consortium name="WormBaseParasite"/>
        </authorList>
    </citation>
    <scope>IDENTIFICATION</scope>
</reference>
<dbReference type="PANTHER" id="PTHR12271:SF128">
    <property type="entry name" value="PAP-ASSOCIATED DOMAIN-CONTAINING PROTEIN"/>
    <property type="match status" value="1"/>
</dbReference>
<evidence type="ECO:0000259" key="1">
    <source>
        <dbReference type="Pfam" id="PF22600"/>
    </source>
</evidence>
<dbReference type="WBParaSite" id="Pan_g11647.t1">
    <property type="protein sequence ID" value="Pan_g11647.t1"/>
    <property type="gene ID" value="Pan_g11647"/>
</dbReference>
<dbReference type="PANTHER" id="PTHR12271">
    <property type="entry name" value="POLY A POLYMERASE CID PAP -RELATED"/>
    <property type="match status" value="1"/>
</dbReference>
<dbReference type="Pfam" id="PF22600">
    <property type="entry name" value="MTPAP-like_central"/>
    <property type="match status" value="1"/>
</dbReference>
<dbReference type="SUPFAM" id="SSF81301">
    <property type="entry name" value="Nucleotidyltransferase"/>
    <property type="match status" value="1"/>
</dbReference>
<dbReference type="CDD" id="cd05402">
    <property type="entry name" value="NT_PAP_TUTase"/>
    <property type="match status" value="1"/>
</dbReference>
<dbReference type="Gene3D" id="3.30.460.10">
    <property type="entry name" value="Beta Polymerase, domain 2"/>
    <property type="match status" value="1"/>
</dbReference>
<dbReference type="AlphaFoldDB" id="A0A7E4UQM6"/>
<dbReference type="InterPro" id="IPR054708">
    <property type="entry name" value="MTPAP-like_central"/>
</dbReference>
<sequence>MTQLLPLRRIDRDQLINEGADEHLFITPGAKKYFICYNAVNASLRRNSQSTSTFEMEAQMFASAPIDRAIVIAKQKIAKVIEKVLQSIDSTSITICYGSSVNGCSDNTSDLDLCWYLKKSQLAIRDRNFGREEIKTLLQTAHTKIKRLHPVDSCVFINAFVPIVKFCFVINGLRIDVDLSLNNMIGVFNTLLLKFYASIDKRFGQLARILKRWGINCGVINSMTMLNTYSVRLMIIHFLQCGTYPAILPNLNALYPHIVNGRLQVSIVKKYIEGSLRFPKVPMRRVNKLSLTRLIFGFMAYWECFDYENYCVSLMMARRQLKLHSEMSFFLEEVYNGENVARNINGQIVTILRNVFSRFLFPLFSSDYSFDNFINGRVLMFNGIPSHAKSVSYATPGYSYTVYNNGIGYYR</sequence>
<dbReference type="Gene3D" id="1.10.1410.10">
    <property type="match status" value="1"/>
</dbReference>
<dbReference type="SUPFAM" id="SSF81631">
    <property type="entry name" value="PAP/OAS1 substrate-binding domain"/>
    <property type="match status" value="1"/>
</dbReference>
<dbReference type="InterPro" id="IPR043519">
    <property type="entry name" value="NT_sf"/>
</dbReference>
<protein>
    <submittedName>
        <fullName evidence="3">NTP_transf_2 domain-containing protein</fullName>
    </submittedName>
</protein>
<dbReference type="GO" id="GO:0031123">
    <property type="term" value="P:RNA 3'-end processing"/>
    <property type="evidence" value="ECO:0007669"/>
    <property type="project" value="TreeGrafter"/>
</dbReference>
<evidence type="ECO:0000313" key="2">
    <source>
        <dbReference type="Proteomes" id="UP000492821"/>
    </source>
</evidence>
<dbReference type="GO" id="GO:0050265">
    <property type="term" value="F:RNA uridylyltransferase activity"/>
    <property type="evidence" value="ECO:0007669"/>
    <property type="project" value="TreeGrafter"/>
</dbReference>
<keyword evidence="2" id="KW-1185">Reference proteome</keyword>
<dbReference type="Proteomes" id="UP000492821">
    <property type="component" value="Unassembled WGS sequence"/>
</dbReference>
<reference evidence="2" key="1">
    <citation type="journal article" date="2013" name="Genetics">
        <title>The draft genome and transcriptome of Panagrellus redivivus are shaped by the harsh demands of a free-living lifestyle.</title>
        <authorList>
            <person name="Srinivasan J."/>
            <person name="Dillman A.R."/>
            <person name="Macchietto M.G."/>
            <person name="Heikkinen L."/>
            <person name="Lakso M."/>
            <person name="Fracchia K.M."/>
            <person name="Antoshechkin I."/>
            <person name="Mortazavi A."/>
            <person name="Wong G."/>
            <person name="Sternberg P.W."/>
        </authorList>
    </citation>
    <scope>NUCLEOTIDE SEQUENCE [LARGE SCALE GENOMIC DNA]</scope>
    <source>
        <strain evidence="2">MT8872</strain>
    </source>
</reference>
<proteinExistence type="predicted"/>
<accession>A0A7E4UQM6</accession>
<name>A0A7E4UQM6_PANRE</name>
<organism evidence="2 3">
    <name type="scientific">Panagrellus redivivus</name>
    <name type="common">Microworm</name>
    <dbReference type="NCBI Taxonomy" id="6233"/>
    <lineage>
        <taxon>Eukaryota</taxon>
        <taxon>Metazoa</taxon>
        <taxon>Ecdysozoa</taxon>
        <taxon>Nematoda</taxon>
        <taxon>Chromadorea</taxon>
        <taxon>Rhabditida</taxon>
        <taxon>Tylenchina</taxon>
        <taxon>Panagrolaimomorpha</taxon>
        <taxon>Panagrolaimoidea</taxon>
        <taxon>Panagrolaimidae</taxon>
        <taxon>Panagrellus</taxon>
    </lineage>
</organism>